<reference evidence="1 2" key="1">
    <citation type="submission" date="2017-10" db="EMBL/GenBank/DDBJ databases">
        <title>Complete genome sequence of Paracoccus yeei TT13 isolated from human skin.</title>
        <authorList>
            <person name="Lee K."/>
            <person name="Lim J.Y."/>
            <person name="Hwang I."/>
        </authorList>
    </citation>
    <scope>NUCLEOTIDE SEQUENCE [LARGE SCALE GENOMIC DNA]</scope>
    <source>
        <strain evidence="1 2">TT13</strain>
    </source>
</reference>
<proteinExistence type="predicted"/>
<protein>
    <submittedName>
        <fullName evidence="1">Uncharacterized protein</fullName>
    </submittedName>
</protein>
<gene>
    <name evidence="1" type="ORF">PYTT13_10530</name>
</gene>
<accession>A0A2D2C113</accession>
<sequence>MATFQKIQAQAIRAVDAVMAETLRHYPLSAGRADTSRVQRDIRGVLRVGRNKDLNASGEPGATWSQRIAFGKAELHLDRLMVVSGFVIPIDIRKGDKVRATDRPDAPWFEVLSVTERMHGRIVADLGEA</sequence>
<dbReference type="AlphaFoldDB" id="A0A2D2C113"/>
<dbReference type="GeneID" id="78898103"/>
<dbReference type="RefSeq" id="WP_099649065.1">
    <property type="nucleotide sequence ID" value="NZ_CP024422.1"/>
</dbReference>
<name>A0A2D2C113_9RHOB</name>
<dbReference type="EMBL" id="CP024422">
    <property type="protein sequence ID" value="ATQ56201.1"/>
    <property type="molecule type" value="Genomic_DNA"/>
</dbReference>
<evidence type="ECO:0000313" key="2">
    <source>
        <dbReference type="Proteomes" id="UP000229314"/>
    </source>
</evidence>
<evidence type="ECO:0000313" key="1">
    <source>
        <dbReference type="EMBL" id="ATQ56201.1"/>
    </source>
</evidence>
<organism evidence="1 2">
    <name type="scientific">Paracoccus yeei</name>
    <dbReference type="NCBI Taxonomy" id="147645"/>
    <lineage>
        <taxon>Bacteria</taxon>
        <taxon>Pseudomonadati</taxon>
        <taxon>Pseudomonadota</taxon>
        <taxon>Alphaproteobacteria</taxon>
        <taxon>Rhodobacterales</taxon>
        <taxon>Paracoccaceae</taxon>
        <taxon>Paracoccus</taxon>
    </lineage>
</organism>
<dbReference type="Proteomes" id="UP000229314">
    <property type="component" value="Chromosome"/>
</dbReference>